<dbReference type="InterPro" id="IPR058625">
    <property type="entry name" value="MdtA-like_BSH"/>
</dbReference>
<feature type="domain" description="Multidrug resistance protein MdtA-like barrel-sandwich hybrid" evidence="5">
    <location>
        <begin position="72"/>
        <end position="186"/>
    </location>
</feature>
<dbReference type="SUPFAM" id="SSF111369">
    <property type="entry name" value="HlyD-like secretion proteins"/>
    <property type="match status" value="1"/>
</dbReference>
<dbReference type="FunFam" id="2.40.30.170:FF:000010">
    <property type="entry name" value="Efflux RND transporter periplasmic adaptor subunit"/>
    <property type="match status" value="1"/>
</dbReference>
<dbReference type="NCBIfam" id="TIGR01730">
    <property type="entry name" value="RND_mfp"/>
    <property type="match status" value="1"/>
</dbReference>
<evidence type="ECO:0000313" key="9">
    <source>
        <dbReference type="Proteomes" id="UP000028073"/>
    </source>
</evidence>
<comment type="caution">
    <text evidence="8">The sequence shown here is derived from an EMBL/GenBank/DDBJ whole genome shotgun (WGS) entry which is preliminary data.</text>
</comment>
<evidence type="ECO:0000256" key="1">
    <source>
        <dbReference type="ARBA" id="ARBA00004196"/>
    </source>
</evidence>
<comment type="subcellular location">
    <subcellularLocation>
        <location evidence="1">Cell envelope</location>
    </subcellularLocation>
</comment>
<feature type="domain" description="CusB-like beta-barrel" evidence="6">
    <location>
        <begin position="198"/>
        <end position="268"/>
    </location>
</feature>
<dbReference type="InterPro" id="IPR006143">
    <property type="entry name" value="RND_pump_MFP"/>
</dbReference>
<dbReference type="PANTHER" id="PTHR30469">
    <property type="entry name" value="MULTIDRUG RESISTANCE PROTEIN MDTA"/>
    <property type="match status" value="1"/>
</dbReference>
<dbReference type="Gene3D" id="2.40.420.20">
    <property type="match status" value="1"/>
</dbReference>
<name>A0A081N9H4_9GAMM</name>
<keyword evidence="9" id="KW-1185">Reference proteome</keyword>
<reference evidence="8 9" key="1">
    <citation type="submission" date="2014-06" db="EMBL/GenBank/DDBJ databases">
        <title>Whole Genome Sequences of Three Symbiotic Endozoicomonas Bacteria.</title>
        <authorList>
            <person name="Neave M.J."/>
            <person name="Apprill A."/>
            <person name="Voolstra C.R."/>
        </authorList>
    </citation>
    <scope>NUCLEOTIDE SEQUENCE [LARGE SCALE GENOMIC DNA]</scope>
    <source>
        <strain evidence="8 9">DSM 25634</strain>
    </source>
</reference>
<dbReference type="Gene3D" id="2.40.50.100">
    <property type="match status" value="1"/>
</dbReference>
<dbReference type="PANTHER" id="PTHR30469:SF11">
    <property type="entry name" value="BLL4320 PROTEIN"/>
    <property type="match status" value="1"/>
</dbReference>
<dbReference type="GO" id="GO:1990281">
    <property type="term" value="C:efflux pump complex"/>
    <property type="evidence" value="ECO:0007669"/>
    <property type="project" value="TreeGrafter"/>
</dbReference>
<dbReference type="InterPro" id="IPR058792">
    <property type="entry name" value="Beta-barrel_RND_2"/>
</dbReference>
<dbReference type="OrthoDB" id="9806939at2"/>
<dbReference type="Gene3D" id="1.10.287.470">
    <property type="entry name" value="Helix hairpin bin"/>
    <property type="match status" value="1"/>
</dbReference>
<keyword evidence="3" id="KW-0813">Transport</keyword>
<dbReference type="Pfam" id="PF25954">
    <property type="entry name" value="Beta-barrel_RND_2"/>
    <property type="match status" value="1"/>
</dbReference>
<dbReference type="Pfam" id="PF25917">
    <property type="entry name" value="BSH_RND"/>
    <property type="match status" value="1"/>
</dbReference>
<dbReference type="Proteomes" id="UP000028073">
    <property type="component" value="Unassembled WGS sequence"/>
</dbReference>
<evidence type="ECO:0000259" key="5">
    <source>
        <dbReference type="Pfam" id="PF25917"/>
    </source>
</evidence>
<evidence type="ECO:0000256" key="2">
    <source>
        <dbReference type="ARBA" id="ARBA00009477"/>
    </source>
</evidence>
<dbReference type="Pfam" id="PF25876">
    <property type="entry name" value="HH_MFP_RND"/>
    <property type="match status" value="1"/>
</dbReference>
<dbReference type="AlphaFoldDB" id="A0A081N9H4"/>
<accession>A0A081N9H4</accession>
<sequence>MFALLIAVLVFGSVIGYQYYVEFATNRYLSEQKPPAVPVSAYTIMPQSWQPSIKAVGFIEPVQGVTLSIAESGIINKIHFKSGQWVEKGQEILELDSTVEKANLASSVARLTATKHTMERTKILFKKGSVSQSDLDNALSAYQSLLADIKSLKATIIRRRIVAPFSGTLGLRNVYLGQYLQSGNAVTVLEDCSVMRMNLTIPQTQLSKVQTGMPIKITTDAYPEKIFNATLLAINPVVDINSGTIQIQASVPNADRLLRSGMYGTAELILPKQNNAIVIPQLAINFTLYGQMVYVIEKKDKTLQVKQQDVVVTDHNGKQALISKGLKVGDQVVVTGQVRLSNDTSVYLVKQSLLDENQPVPRD</sequence>
<comment type="similarity">
    <text evidence="2">Belongs to the membrane fusion protein (MFP) (TC 8.A.1) family.</text>
</comment>
<proteinExistence type="inferred from homology"/>
<evidence type="ECO:0000313" key="8">
    <source>
        <dbReference type="EMBL" id="KEQ15097.1"/>
    </source>
</evidence>
<evidence type="ECO:0000259" key="4">
    <source>
        <dbReference type="Pfam" id="PF25876"/>
    </source>
</evidence>
<gene>
    <name evidence="8" type="ORF">GZ78_24880</name>
</gene>
<evidence type="ECO:0000259" key="7">
    <source>
        <dbReference type="Pfam" id="PF25967"/>
    </source>
</evidence>
<feature type="domain" description="Multidrug resistance protein MdtA-like C-terminal permuted SH3" evidence="7">
    <location>
        <begin position="275"/>
        <end position="336"/>
    </location>
</feature>
<dbReference type="STRING" id="1137799.GZ78_24880"/>
<feature type="domain" description="Multidrug resistance protein MdtA-like alpha-helical hairpin" evidence="4">
    <location>
        <begin position="99"/>
        <end position="156"/>
    </location>
</feature>
<dbReference type="eggNOG" id="COG0845">
    <property type="taxonomic scope" value="Bacteria"/>
</dbReference>
<organism evidence="8 9">
    <name type="scientific">Endozoicomonas numazuensis</name>
    <dbReference type="NCBI Taxonomy" id="1137799"/>
    <lineage>
        <taxon>Bacteria</taxon>
        <taxon>Pseudomonadati</taxon>
        <taxon>Pseudomonadota</taxon>
        <taxon>Gammaproteobacteria</taxon>
        <taxon>Oceanospirillales</taxon>
        <taxon>Endozoicomonadaceae</taxon>
        <taxon>Endozoicomonas</taxon>
    </lineage>
</organism>
<evidence type="ECO:0000259" key="6">
    <source>
        <dbReference type="Pfam" id="PF25954"/>
    </source>
</evidence>
<dbReference type="InterPro" id="IPR058624">
    <property type="entry name" value="MdtA-like_HH"/>
</dbReference>
<dbReference type="Gene3D" id="2.40.30.170">
    <property type="match status" value="1"/>
</dbReference>
<dbReference type="GO" id="GO:0015562">
    <property type="term" value="F:efflux transmembrane transporter activity"/>
    <property type="evidence" value="ECO:0007669"/>
    <property type="project" value="TreeGrafter"/>
</dbReference>
<dbReference type="EMBL" id="JOKH01000007">
    <property type="protein sequence ID" value="KEQ15097.1"/>
    <property type="molecule type" value="Genomic_DNA"/>
</dbReference>
<dbReference type="Pfam" id="PF25967">
    <property type="entry name" value="RND-MFP_C"/>
    <property type="match status" value="1"/>
</dbReference>
<dbReference type="InterPro" id="IPR058627">
    <property type="entry name" value="MdtA-like_C"/>
</dbReference>
<protein>
    <submittedName>
        <fullName evidence="8">Uncharacterized protein</fullName>
    </submittedName>
</protein>
<evidence type="ECO:0000256" key="3">
    <source>
        <dbReference type="ARBA" id="ARBA00022448"/>
    </source>
</evidence>